<dbReference type="InterPro" id="IPR013830">
    <property type="entry name" value="SGNH_hydro"/>
</dbReference>
<keyword evidence="4" id="KW-1185">Reference proteome</keyword>
<dbReference type="InterPro" id="IPR036514">
    <property type="entry name" value="SGNH_hydro_sf"/>
</dbReference>
<reference evidence="3 4" key="1">
    <citation type="journal article" date="2014" name="Int. J. Syst. Evol. Microbiol.">
        <title>Nocardia vulneris sp. nov., isolated from wounds of human patients in North America.</title>
        <authorList>
            <person name="Lasker B.A."/>
            <person name="Bell M."/>
            <person name="Klenk H.P."/>
            <person name="Sproer C."/>
            <person name="Schumann C."/>
            <person name="Schumann P."/>
            <person name="Brown J.M."/>
        </authorList>
    </citation>
    <scope>NUCLEOTIDE SEQUENCE [LARGE SCALE GENOMIC DNA]</scope>
    <source>
        <strain evidence="3 4">W9851</strain>
    </source>
</reference>
<dbReference type="SUPFAM" id="SSF52266">
    <property type="entry name" value="SGNH hydrolase"/>
    <property type="match status" value="1"/>
</dbReference>
<evidence type="ECO:0000313" key="3">
    <source>
        <dbReference type="EMBL" id="KIA62761.1"/>
    </source>
</evidence>
<protein>
    <recommendedName>
        <fullName evidence="2">SGNH hydrolase-type esterase domain-containing protein</fullName>
    </recommendedName>
</protein>
<feature type="signal peptide" evidence="1">
    <location>
        <begin position="1"/>
        <end position="28"/>
    </location>
</feature>
<evidence type="ECO:0000256" key="1">
    <source>
        <dbReference type="SAM" id="SignalP"/>
    </source>
</evidence>
<dbReference type="Pfam" id="PF13472">
    <property type="entry name" value="Lipase_GDSL_2"/>
    <property type="match status" value="1"/>
</dbReference>
<dbReference type="PANTHER" id="PTHR37981:SF1">
    <property type="entry name" value="SGNH HYDROLASE-TYPE ESTERASE DOMAIN-CONTAINING PROTEIN"/>
    <property type="match status" value="1"/>
</dbReference>
<feature type="chain" id="PRO_5045555591" description="SGNH hydrolase-type esterase domain-containing protein" evidence="1">
    <location>
        <begin position="29"/>
        <end position="295"/>
    </location>
</feature>
<dbReference type="PANTHER" id="PTHR37981">
    <property type="entry name" value="LIPASE 2"/>
    <property type="match status" value="1"/>
</dbReference>
<dbReference type="Gene3D" id="3.40.50.1110">
    <property type="entry name" value="SGNH hydrolase"/>
    <property type="match status" value="1"/>
</dbReference>
<dbReference type="Proteomes" id="UP000031364">
    <property type="component" value="Unassembled WGS sequence"/>
</dbReference>
<comment type="caution">
    <text evidence="3">The sequence shown here is derived from an EMBL/GenBank/DDBJ whole genome shotgun (WGS) entry which is preliminary data.</text>
</comment>
<feature type="domain" description="SGNH hydrolase-type esterase" evidence="2">
    <location>
        <begin position="38"/>
        <end position="282"/>
    </location>
</feature>
<name>A0ABR4ZBV8_9NOCA</name>
<organism evidence="3 4">
    <name type="scientific">Nocardia vulneris</name>
    <dbReference type="NCBI Taxonomy" id="1141657"/>
    <lineage>
        <taxon>Bacteria</taxon>
        <taxon>Bacillati</taxon>
        <taxon>Actinomycetota</taxon>
        <taxon>Actinomycetes</taxon>
        <taxon>Mycobacteriales</taxon>
        <taxon>Nocardiaceae</taxon>
        <taxon>Nocardia</taxon>
    </lineage>
</organism>
<dbReference type="EMBL" id="JNFP01000028">
    <property type="protein sequence ID" value="KIA62761.1"/>
    <property type="molecule type" value="Genomic_DNA"/>
</dbReference>
<gene>
    <name evidence="3" type="ORF">FG87_22845</name>
</gene>
<dbReference type="InterPro" id="IPR037460">
    <property type="entry name" value="SEST-like"/>
</dbReference>
<evidence type="ECO:0000313" key="4">
    <source>
        <dbReference type="Proteomes" id="UP000031364"/>
    </source>
</evidence>
<dbReference type="CDD" id="cd01823">
    <property type="entry name" value="SEST_like"/>
    <property type="match status" value="1"/>
</dbReference>
<sequence>MVRGTARRVLACAAVGMVVPLGSGPVASATPAFGEYVALGDSWAADASLSQPTDEFVPLGCGQSRRSYAKQVAAALSVPVFRDATCGAAKTTNMTAAQSVPLGVNPPQFDRLSASTDLVTLGIGGNDAGLAATVQNCLTSDPAVSPCLDSLVSGGVDEMSVNIEAAERAVTGAVEGIRARAPRARILLLDYFAGVRTGAGCFPLVPISDGDADWLGRKLIELNAMLARVARATKVELVDTYSTSAGHDACQPPGTRWVEGLIPLSTDPPGLAVPFHPNQLGADHQARSVLAALVD</sequence>
<proteinExistence type="predicted"/>
<evidence type="ECO:0000259" key="2">
    <source>
        <dbReference type="Pfam" id="PF13472"/>
    </source>
</evidence>
<keyword evidence="1" id="KW-0732">Signal</keyword>
<accession>A0ABR4ZBV8</accession>